<protein>
    <submittedName>
        <fullName evidence="6">AraC family transcriptional regulator</fullName>
    </submittedName>
</protein>
<dbReference type="Pfam" id="PF12833">
    <property type="entry name" value="HTH_18"/>
    <property type="match status" value="1"/>
</dbReference>
<evidence type="ECO:0000256" key="2">
    <source>
        <dbReference type="ARBA" id="ARBA00023125"/>
    </source>
</evidence>
<feature type="transmembrane region" description="Helical" evidence="4">
    <location>
        <begin position="20"/>
        <end position="44"/>
    </location>
</feature>
<dbReference type="PROSITE" id="PS01124">
    <property type="entry name" value="HTH_ARAC_FAMILY_2"/>
    <property type="match status" value="1"/>
</dbReference>
<dbReference type="Gene3D" id="1.10.10.60">
    <property type="entry name" value="Homeodomain-like"/>
    <property type="match status" value="2"/>
</dbReference>
<gene>
    <name evidence="6" type="ORF">DXC51_01525</name>
</gene>
<dbReference type="AlphaFoldDB" id="A0A3E3IDB4"/>
<dbReference type="GO" id="GO:0003700">
    <property type="term" value="F:DNA-binding transcription factor activity"/>
    <property type="evidence" value="ECO:0007669"/>
    <property type="project" value="InterPro"/>
</dbReference>
<feature type="domain" description="HTH araC/xylS-type" evidence="5">
    <location>
        <begin position="674"/>
        <end position="773"/>
    </location>
</feature>
<dbReference type="PANTHER" id="PTHR43280">
    <property type="entry name" value="ARAC-FAMILY TRANSCRIPTIONAL REGULATOR"/>
    <property type="match status" value="1"/>
</dbReference>
<comment type="caution">
    <text evidence="6">The sequence shown here is derived from an EMBL/GenBank/DDBJ whole genome shotgun (WGS) entry which is preliminary data.</text>
</comment>
<evidence type="ECO:0000259" key="5">
    <source>
        <dbReference type="PROSITE" id="PS01124"/>
    </source>
</evidence>
<dbReference type="SMART" id="SM00342">
    <property type="entry name" value="HTH_ARAC"/>
    <property type="match status" value="1"/>
</dbReference>
<dbReference type="GeneID" id="97985595"/>
<evidence type="ECO:0000313" key="6">
    <source>
        <dbReference type="EMBL" id="RGE65036.1"/>
    </source>
</evidence>
<dbReference type="Proteomes" id="UP000260812">
    <property type="component" value="Unassembled WGS sequence"/>
</dbReference>
<keyword evidence="3" id="KW-0804">Transcription</keyword>
<dbReference type="InterPro" id="IPR018060">
    <property type="entry name" value="HTH_AraC"/>
</dbReference>
<name>A0A3E3IDB4_9FIRM</name>
<sequence>MADRKIKENLFTRLHSSFFWRFFSSYIILFLIPFFTIIVTYNYAAHSIEKSILRSNSNILYQFFSNVDAAFSEMSTIGKTLTNSTVVQQFAFRSKADMELPSVEAYYLNEAVNSFKQKEFENICIYFPEFSRVYNGRNGLVLKDFYLTYYKDVATEEEYKNFLSESVTNYKTEIRSVNDDVLNPLLGVVFSQPASRSFHGAPGITAAITLSQDTLHQLFENSSVHSDGILMVFDGENKLLASSHPMSSDILSVYDGEKEMYYGTYQNQKYVLQFFPSQVSDCMYASAIPVNIFWEQLNNLRLTSFICILLCVLLSGFLAWKMTKVNYSPITGMIYTITETTGTVYDNKKNEMNFISDVLTSSFNEITTLTKKIELQEDTLRNNFLMHAMLGNAIEDAFDEERDIFLQHHIALNSDMFGIIYIFVEAVDESRLGDVREKQNQQILQFIIANVVQELCSEKHQGFLVPVAVNSYACIINFSGETSDSSRKADMQSVIKKSSAFLGQHFGIEITASLSGIHSNLPGIHKAYQEVTEAFTYRFLYGKGSIILFDDIQEKCFSFTGMEDNKVEYLLLSFIKDSSCMQDGRKIMEELKSQSGISSNSSLEAIACYKYDLLIRFSRVTHQIGAAQLPESNALHASVLAAGTFTEMQDCFINTLTALRQYYQDSQKNFTLCDQVETYLKNNFQNPELSNIMLGEVFHISHAYLSRMFKMQKNISIADFLYKLRIDHAKKMLETTDETLESIAITSGFLSSSTFIKVFKKSEGITPGTYRKLKQQ</sequence>
<accession>A0A3E3IDB4</accession>
<dbReference type="PROSITE" id="PS00041">
    <property type="entry name" value="HTH_ARAC_FAMILY_1"/>
    <property type="match status" value="1"/>
</dbReference>
<organism evidence="6 7">
    <name type="scientific">Eisenbergiella massiliensis</name>
    <dbReference type="NCBI Taxonomy" id="1720294"/>
    <lineage>
        <taxon>Bacteria</taxon>
        <taxon>Bacillati</taxon>
        <taxon>Bacillota</taxon>
        <taxon>Clostridia</taxon>
        <taxon>Lachnospirales</taxon>
        <taxon>Lachnospiraceae</taxon>
        <taxon>Eisenbergiella</taxon>
    </lineage>
</organism>
<proteinExistence type="predicted"/>
<keyword evidence="4" id="KW-0812">Transmembrane</keyword>
<keyword evidence="2" id="KW-0238">DNA-binding</keyword>
<dbReference type="PANTHER" id="PTHR43280:SF28">
    <property type="entry name" value="HTH-TYPE TRANSCRIPTIONAL ACTIVATOR RHAS"/>
    <property type="match status" value="1"/>
</dbReference>
<dbReference type="RefSeq" id="WP_117543445.1">
    <property type="nucleotide sequence ID" value="NZ_JBKUNB010000013.1"/>
</dbReference>
<dbReference type="InterPro" id="IPR009057">
    <property type="entry name" value="Homeodomain-like_sf"/>
</dbReference>
<reference evidence="6" key="1">
    <citation type="submission" date="2018-08" db="EMBL/GenBank/DDBJ databases">
        <title>A genome reference for cultivated species of the human gut microbiota.</title>
        <authorList>
            <person name="Zou Y."/>
            <person name="Xue W."/>
            <person name="Luo G."/>
        </authorList>
    </citation>
    <scope>NUCLEOTIDE SEQUENCE [LARGE SCALE GENOMIC DNA]</scope>
    <source>
        <strain evidence="6">TF05-5AC</strain>
    </source>
</reference>
<evidence type="ECO:0000313" key="7">
    <source>
        <dbReference type="Proteomes" id="UP000260812"/>
    </source>
</evidence>
<evidence type="ECO:0000256" key="1">
    <source>
        <dbReference type="ARBA" id="ARBA00023015"/>
    </source>
</evidence>
<keyword evidence="4" id="KW-1133">Transmembrane helix</keyword>
<dbReference type="GO" id="GO:0043565">
    <property type="term" value="F:sequence-specific DNA binding"/>
    <property type="evidence" value="ECO:0007669"/>
    <property type="project" value="InterPro"/>
</dbReference>
<keyword evidence="4" id="KW-0472">Membrane</keyword>
<keyword evidence="7" id="KW-1185">Reference proteome</keyword>
<dbReference type="EMBL" id="QVLV01000001">
    <property type="protein sequence ID" value="RGE65036.1"/>
    <property type="molecule type" value="Genomic_DNA"/>
</dbReference>
<dbReference type="SUPFAM" id="SSF46689">
    <property type="entry name" value="Homeodomain-like"/>
    <property type="match status" value="1"/>
</dbReference>
<dbReference type="InterPro" id="IPR018062">
    <property type="entry name" value="HTH_AraC-typ_CS"/>
</dbReference>
<evidence type="ECO:0000256" key="3">
    <source>
        <dbReference type="ARBA" id="ARBA00023163"/>
    </source>
</evidence>
<evidence type="ECO:0000256" key="4">
    <source>
        <dbReference type="SAM" id="Phobius"/>
    </source>
</evidence>
<keyword evidence="1" id="KW-0805">Transcription regulation</keyword>